<sequence>MPEPPSTPPRKWYQRRSQTAEFTPGQRGRMVSRIEEGASKTEVAEEFKTSITTVTNTLKRHQQYNTRSSLPCSGRPKKLNPSQEHLIFRHVLSHRHLNYTRICQDLKEYYNIEIGSALLRGMLMNRGMRRGRALTKMFLTPKNVRDLEDWLANNKERNWDTVLFTDETSIDVGIHSTRFFTHRTSERYRPSFVQKVLNGSR</sequence>
<dbReference type="AlphaFoldDB" id="A0AAN6GSQ4"/>
<evidence type="ECO:0000313" key="3">
    <source>
        <dbReference type="Proteomes" id="UP001176517"/>
    </source>
</evidence>
<proteinExistence type="predicted"/>
<evidence type="ECO:0008006" key="4">
    <source>
        <dbReference type="Google" id="ProtNLM"/>
    </source>
</evidence>
<comment type="caution">
    <text evidence="2">The sequence shown here is derived from an EMBL/GenBank/DDBJ whole genome shotgun (WGS) entry which is preliminary data.</text>
</comment>
<dbReference type="InterPro" id="IPR009057">
    <property type="entry name" value="Homeodomain-like_sf"/>
</dbReference>
<evidence type="ECO:0000256" key="1">
    <source>
        <dbReference type="SAM" id="MobiDB-lite"/>
    </source>
</evidence>
<organism evidence="2 3">
    <name type="scientific">Tilletia horrida</name>
    <dbReference type="NCBI Taxonomy" id="155126"/>
    <lineage>
        <taxon>Eukaryota</taxon>
        <taxon>Fungi</taxon>
        <taxon>Dikarya</taxon>
        <taxon>Basidiomycota</taxon>
        <taxon>Ustilaginomycotina</taxon>
        <taxon>Exobasidiomycetes</taxon>
        <taxon>Tilletiales</taxon>
        <taxon>Tilletiaceae</taxon>
        <taxon>Tilletia</taxon>
    </lineage>
</organism>
<name>A0AAN6GSQ4_9BASI</name>
<protein>
    <recommendedName>
        <fullName evidence="4">Transposase Tc1-like domain-containing protein</fullName>
    </recommendedName>
</protein>
<keyword evidence="3" id="KW-1185">Reference proteome</keyword>
<dbReference type="Proteomes" id="UP001176517">
    <property type="component" value="Unassembled WGS sequence"/>
</dbReference>
<dbReference type="SUPFAM" id="SSF46689">
    <property type="entry name" value="Homeodomain-like"/>
    <property type="match status" value="1"/>
</dbReference>
<accession>A0AAN6GSQ4</accession>
<reference evidence="2" key="1">
    <citation type="journal article" date="2023" name="PhytoFront">
        <title>Draft Genome Resources of Seven Strains of Tilletia horrida, Causal Agent of Kernel Smut of Rice.</title>
        <authorList>
            <person name="Khanal S."/>
            <person name="Antony Babu S."/>
            <person name="Zhou X.G."/>
        </authorList>
    </citation>
    <scope>NUCLEOTIDE SEQUENCE</scope>
    <source>
        <strain evidence="2">TX6</strain>
    </source>
</reference>
<evidence type="ECO:0000313" key="2">
    <source>
        <dbReference type="EMBL" id="KAK0556039.1"/>
    </source>
</evidence>
<dbReference type="EMBL" id="JAPDMZ010000021">
    <property type="protein sequence ID" value="KAK0556039.1"/>
    <property type="molecule type" value="Genomic_DNA"/>
</dbReference>
<feature type="region of interest" description="Disordered" evidence="1">
    <location>
        <begin position="1"/>
        <end position="26"/>
    </location>
</feature>
<gene>
    <name evidence="2" type="ORF">OC846_001475</name>
</gene>